<name>A0AAV0PVS8_9ROSI</name>
<feature type="transmembrane region" description="Helical" evidence="1">
    <location>
        <begin position="122"/>
        <end position="145"/>
    </location>
</feature>
<feature type="transmembrane region" description="Helical" evidence="1">
    <location>
        <begin position="33"/>
        <end position="54"/>
    </location>
</feature>
<proteinExistence type="predicted"/>
<evidence type="ECO:0000313" key="3">
    <source>
        <dbReference type="Proteomes" id="UP001154282"/>
    </source>
</evidence>
<dbReference type="EMBL" id="CAMGYJ010000009">
    <property type="protein sequence ID" value="CAI0475111.1"/>
    <property type="molecule type" value="Genomic_DNA"/>
</dbReference>
<keyword evidence="3" id="KW-1185">Reference proteome</keyword>
<keyword evidence="1" id="KW-0472">Membrane</keyword>
<evidence type="ECO:0008006" key="4">
    <source>
        <dbReference type="Google" id="ProtNLM"/>
    </source>
</evidence>
<dbReference type="AlphaFoldDB" id="A0AAV0PVS8"/>
<organism evidence="2 3">
    <name type="scientific">Linum tenue</name>
    <dbReference type="NCBI Taxonomy" id="586396"/>
    <lineage>
        <taxon>Eukaryota</taxon>
        <taxon>Viridiplantae</taxon>
        <taxon>Streptophyta</taxon>
        <taxon>Embryophyta</taxon>
        <taxon>Tracheophyta</taxon>
        <taxon>Spermatophyta</taxon>
        <taxon>Magnoliopsida</taxon>
        <taxon>eudicotyledons</taxon>
        <taxon>Gunneridae</taxon>
        <taxon>Pentapetalae</taxon>
        <taxon>rosids</taxon>
        <taxon>fabids</taxon>
        <taxon>Malpighiales</taxon>
        <taxon>Linaceae</taxon>
        <taxon>Linum</taxon>
    </lineage>
</organism>
<evidence type="ECO:0000313" key="2">
    <source>
        <dbReference type="EMBL" id="CAI0475111.1"/>
    </source>
</evidence>
<keyword evidence="1" id="KW-1133">Transmembrane helix</keyword>
<keyword evidence="1" id="KW-0812">Transmembrane</keyword>
<dbReference type="Proteomes" id="UP001154282">
    <property type="component" value="Unassembled WGS sequence"/>
</dbReference>
<feature type="transmembrane region" description="Helical" evidence="1">
    <location>
        <begin position="6"/>
        <end position="26"/>
    </location>
</feature>
<accession>A0AAV0PVS8</accession>
<evidence type="ECO:0000256" key="1">
    <source>
        <dbReference type="SAM" id="Phobius"/>
    </source>
</evidence>
<sequence length="152" mass="17853">MKLFSSVFAWFDCWKLIASCGGSFVCKKRSRMFAVELPLLSGCCCLFSYLLLMLCNKRKTWNGVFSVFDCFFVMMVTFVRKRKRGGRRRFLFFLYSQGKWKALGNDQEMKKKKKKKKKKRGGLLHVPFIPFMVCGFSFCCLSFSLSLCKNRR</sequence>
<feature type="transmembrane region" description="Helical" evidence="1">
    <location>
        <begin position="60"/>
        <end position="79"/>
    </location>
</feature>
<gene>
    <name evidence="2" type="ORF">LITE_LOCUS40321</name>
</gene>
<comment type="caution">
    <text evidence="2">The sequence shown here is derived from an EMBL/GenBank/DDBJ whole genome shotgun (WGS) entry which is preliminary data.</text>
</comment>
<reference evidence="2" key="1">
    <citation type="submission" date="2022-08" db="EMBL/GenBank/DDBJ databases">
        <authorList>
            <person name="Gutierrez-Valencia J."/>
        </authorList>
    </citation>
    <scope>NUCLEOTIDE SEQUENCE</scope>
</reference>
<protein>
    <recommendedName>
        <fullName evidence="4">Transmembrane protein</fullName>
    </recommendedName>
</protein>